<dbReference type="AlphaFoldDB" id="A0A1S0TYS2"/>
<dbReference type="GeneID" id="9943437"/>
<dbReference type="EMBL" id="JH712343">
    <property type="protein sequence ID" value="EFO22459.1"/>
    <property type="molecule type" value="Genomic_DNA"/>
</dbReference>
<dbReference type="CTD" id="9943437"/>
<sequence length="120" mass="13781">MVVTNAEFFKEYKILMASPYQTSEHFLELNASTHYCHFIAVDHGFYSWCPPSLRHFILIKKAAASRSMSITLQNEKTLWLKEGLSGIAKQGKLRNAIKESRFKKEKKRSLIDDIIGADCI</sequence>
<reference evidence="1" key="1">
    <citation type="submission" date="2012-04" db="EMBL/GenBank/DDBJ databases">
        <title>The Genome Sequence of Loa loa.</title>
        <authorList>
            <consortium name="The Broad Institute Genome Sequencing Platform"/>
            <consortium name="Broad Institute Genome Sequencing Center for Infectious Disease"/>
            <person name="Nutman T.B."/>
            <person name="Fink D.L."/>
            <person name="Russ C."/>
            <person name="Young S."/>
            <person name="Zeng Q."/>
            <person name="Gargeya S."/>
            <person name="Alvarado L."/>
            <person name="Berlin A."/>
            <person name="Chapman S.B."/>
            <person name="Chen Z."/>
            <person name="Freedman E."/>
            <person name="Gellesch M."/>
            <person name="Goldberg J."/>
            <person name="Griggs A."/>
            <person name="Gujja S."/>
            <person name="Heilman E.R."/>
            <person name="Heiman D."/>
            <person name="Howarth C."/>
            <person name="Mehta T."/>
            <person name="Neiman D."/>
            <person name="Pearson M."/>
            <person name="Roberts A."/>
            <person name="Saif S."/>
            <person name="Shea T."/>
            <person name="Shenoy N."/>
            <person name="Sisk P."/>
            <person name="Stolte C."/>
            <person name="Sykes S."/>
            <person name="White J."/>
            <person name="Yandava C."/>
            <person name="Haas B."/>
            <person name="Henn M.R."/>
            <person name="Nusbaum C."/>
            <person name="Birren B."/>
        </authorList>
    </citation>
    <scope>NUCLEOTIDE SEQUENCE [LARGE SCALE GENOMIC DNA]</scope>
</reference>
<protein>
    <submittedName>
        <fullName evidence="1">Uncharacterized protein</fullName>
    </submittedName>
</protein>
<dbReference type="KEGG" id="loa:LOAG_06029"/>
<evidence type="ECO:0000313" key="1">
    <source>
        <dbReference type="EMBL" id="EFO22459.1"/>
    </source>
</evidence>
<name>A0A1S0TYS2_LOALO</name>
<accession>A0A1S0TYS2</accession>
<proteinExistence type="predicted"/>
<gene>
    <name evidence="1" type="ORF">LOAG_06029</name>
</gene>
<dbReference type="InParanoid" id="A0A1S0TYS2"/>
<dbReference type="RefSeq" id="XP_003141613.1">
    <property type="nucleotide sequence ID" value="XM_003141565.1"/>
</dbReference>
<organism evidence="1">
    <name type="scientific">Loa loa</name>
    <name type="common">Eye worm</name>
    <name type="synonym">Filaria loa</name>
    <dbReference type="NCBI Taxonomy" id="7209"/>
    <lineage>
        <taxon>Eukaryota</taxon>
        <taxon>Metazoa</taxon>
        <taxon>Ecdysozoa</taxon>
        <taxon>Nematoda</taxon>
        <taxon>Chromadorea</taxon>
        <taxon>Rhabditida</taxon>
        <taxon>Spirurina</taxon>
        <taxon>Spiruromorpha</taxon>
        <taxon>Filarioidea</taxon>
        <taxon>Onchocercidae</taxon>
        <taxon>Loa</taxon>
    </lineage>
</organism>